<dbReference type="GO" id="GO:0016020">
    <property type="term" value="C:membrane"/>
    <property type="evidence" value="ECO:0007669"/>
    <property type="project" value="InterPro"/>
</dbReference>
<protein>
    <recommendedName>
        <fullName evidence="3">IRG-type G domain-containing protein</fullName>
    </recommendedName>
</protein>
<keyword evidence="2" id="KW-1133">Transmembrane helix</keyword>
<evidence type="ECO:0000256" key="2">
    <source>
        <dbReference type="SAM" id="Phobius"/>
    </source>
</evidence>
<dbReference type="SUPFAM" id="SSF52540">
    <property type="entry name" value="P-loop containing nucleoside triphosphate hydrolases"/>
    <property type="match status" value="1"/>
</dbReference>
<reference evidence="4" key="1">
    <citation type="submission" date="2021-02" db="EMBL/GenBank/DDBJ databases">
        <authorList>
            <person name="Nowell W R."/>
        </authorList>
    </citation>
    <scope>NUCLEOTIDE SEQUENCE</scope>
</reference>
<dbReference type="EMBL" id="CAJNOJ010000049">
    <property type="protein sequence ID" value="CAF0960682.1"/>
    <property type="molecule type" value="Genomic_DNA"/>
</dbReference>
<keyword evidence="2" id="KW-0472">Membrane</keyword>
<dbReference type="Pfam" id="PF05049">
    <property type="entry name" value="IIGP"/>
    <property type="match status" value="1"/>
</dbReference>
<evidence type="ECO:0000313" key="4">
    <source>
        <dbReference type="EMBL" id="CAF0960682.1"/>
    </source>
</evidence>
<dbReference type="OrthoDB" id="422720at2759"/>
<keyword evidence="2" id="KW-0812">Transmembrane</keyword>
<organism evidence="4 5">
    <name type="scientific">Adineta ricciae</name>
    <name type="common">Rotifer</name>
    <dbReference type="NCBI Taxonomy" id="249248"/>
    <lineage>
        <taxon>Eukaryota</taxon>
        <taxon>Metazoa</taxon>
        <taxon>Spiralia</taxon>
        <taxon>Gnathifera</taxon>
        <taxon>Rotifera</taxon>
        <taxon>Eurotatoria</taxon>
        <taxon>Bdelloidea</taxon>
        <taxon>Adinetida</taxon>
        <taxon>Adinetidae</taxon>
        <taxon>Adineta</taxon>
    </lineage>
</organism>
<feature type="domain" description="IRG-type G" evidence="3">
    <location>
        <begin position="87"/>
        <end position="299"/>
    </location>
</feature>
<dbReference type="InterPro" id="IPR027417">
    <property type="entry name" value="P-loop_NTPase"/>
</dbReference>
<dbReference type="PANTHER" id="PTHR14143">
    <property type="entry name" value="INTERFERON-INDUCIBLE GTPASE FAMILY MEMBER"/>
    <property type="match status" value="1"/>
</dbReference>
<evidence type="ECO:0000256" key="1">
    <source>
        <dbReference type="ARBA" id="ARBA00005429"/>
    </source>
</evidence>
<dbReference type="InterPro" id="IPR030385">
    <property type="entry name" value="G_IRG_dom"/>
</dbReference>
<accession>A0A814DRD5</accession>
<sequence>MLLNWKKGESTYLDKSFVVITHYIKALHLVIAKILAVVGPAVGIGLLMAYNYFKKSAPRPASAPEEIIPQSEMIIRARKVLRMDCGIYYNIGICGSSGTGKSSFINCMRKIKDVKLTSEFRFQEDGPAPIGVSETTADCTRYSYPNNEAPYLRLWDIPGGGTAKHPAETYFADKLLYAFDCLIILYAGRFTKLDLDICKQAYIYKIPVLLVRSKADIDVDIQKTMKVDELDRSLTGKEYEQLIKETVDTLKHDVVQLLATVPGCNHLTNLPVYVVAPQRYRSPRSNECPPLEMEQMLERCLTVAASGRR</sequence>
<dbReference type="InterPro" id="IPR007743">
    <property type="entry name" value="Immunity-related_GTPase-like"/>
</dbReference>
<comment type="caution">
    <text evidence="4">The sequence shown here is derived from an EMBL/GenBank/DDBJ whole genome shotgun (WGS) entry which is preliminary data.</text>
</comment>
<evidence type="ECO:0000313" key="5">
    <source>
        <dbReference type="Proteomes" id="UP000663852"/>
    </source>
</evidence>
<dbReference type="Gene3D" id="3.40.50.300">
    <property type="entry name" value="P-loop containing nucleotide triphosphate hydrolases"/>
    <property type="match status" value="1"/>
</dbReference>
<dbReference type="Proteomes" id="UP000663852">
    <property type="component" value="Unassembled WGS sequence"/>
</dbReference>
<comment type="similarity">
    <text evidence="1">Belongs to the TRAFAC class dynamin-like GTPase superfamily. IRG family.</text>
</comment>
<gene>
    <name evidence="4" type="ORF">EDS130_LOCUS12833</name>
</gene>
<proteinExistence type="inferred from homology"/>
<name>A0A814DRD5_ADIRI</name>
<dbReference type="GO" id="GO:0005525">
    <property type="term" value="F:GTP binding"/>
    <property type="evidence" value="ECO:0007669"/>
    <property type="project" value="InterPro"/>
</dbReference>
<feature type="transmembrane region" description="Helical" evidence="2">
    <location>
        <begin position="26"/>
        <end position="50"/>
    </location>
</feature>
<dbReference type="PANTHER" id="PTHR14143:SF1">
    <property type="entry name" value="IRG-TYPE G DOMAIN-CONTAINING PROTEIN"/>
    <property type="match status" value="1"/>
</dbReference>
<dbReference type="AlphaFoldDB" id="A0A814DRD5"/>
<dbReference type="PROSITE" id="PS51716">
    <property type="entry name" value="G_IRG"/>
    <property type="match status" value="1"/>
</dbReference>
<evidence type="ECO:0000259" key="3">
    <source>
        <dbReference type="PROSITE" id="PS51716"/>
    </source>
</evidence>